<sequence length="68" mass="7942">MDTIYTLVWALILLGAYAQARNERAKRAEEELEKSEGLFSEFNIVRDPDAPEYNLAELREFHDQNRPS</sequence>
<name>A0A1F5EAZ6_9BACT</name>
<evidence type="ECO:0000313" key="1">
    <source>
        <dbReference type="EMBL" id="OGD64582.1"/>
    </source>
</evidence>
<protein>
    <submittedName>
        <fullName evidence="1">Uncharacterized protein</fullName>
    </submittedName>
</protein>
<dbReference type="EMBL" id="MEZX01000002">
    <property type="protein sequence ID" value="OGD64582.1"/>
    <property type="molecule type" value="Genomic_DNA"/>
</dbReference>
<dbReference type="AlphaFoldDB" id="A0A1F5EAZ6"/>
<evidence type="ECO:0000313" key="2">
    <source>
        <dbReference type="Proteomes" id="UP000177481"/>
    </source>
</evidence>
<proteinExistence type="predicted"/>
<dbReference type="STRING" id="1797471.A3A71_00810"/>
<reference evidence="1 2" key="1">
    <citation type="journal article" date="2016" name="Nat. Commun.">
        <title>Thousands of microbial genomes shed light on interconnected biogeochemical processes in an aquifer system.</title>
        <authorList>
            <person name="Anantharaman K."/>
            <person name="Brown C.T."/>
            <person name="Hug L.A."/>
            <person name="Sharon I."/>
            <person name="Castelle C.J."/>
            <person name="Probst A.J."/>
            <person name="Thomas B.C."/>
            <person name="Singh A."/>
            <person name="Wilkins M.J."/>
            <person name="Karaoz U."/>
            <person name="Brodie E.L."/>
            <person name="Williams K.H."/>
            <person name="Hubbard S.S."/>
            <person name="Banfield J.F."/>
        </authorList>
    </citation>
    <scope>NUCLEOTIDE SEQUENCE [LARGE SCALE GENOMIC DNA]</scope>
</reference>
<comment type="caution">
    <text evidence="1">The sequence shown here is derived from an EMBL/GenBank/DDBJ whole genome shotgun (WGS) entry which is preliminary data.</text>
</comment>
<accession>A0A1F5EAZ6</accession>
<dbReference type="Proteomes" id="UP000177481">
    <property type="component" value="Unassembled WGS sequence"/>
</dbReference>
<gene>
    <name evidence="1" type="ORF">A3A71_00810</name>
</gene>
<organism evidence="1 2">
    <name type="scientific">Candidatus Berkelbacteria bacterium RIFCSPLOWO2_01_FULL_50_28</name>
    <dbReference type="NCBI Taxonomy" id="1797471"/>
    <lineage>
        <taxon>Bacteria</taxon>
        <taxon>Candidatus Berkelbacteria</taxon>
    </lineage>
</organism>